<keyword evidence="2" id="KW-1185">Reference proteome</keyword>
<name>A0AA38ITA7_9CUCU</name>
<dbReference type="EMBL" id="JALNTZ010000002">
    <property type="protein sequence ID" value="KAJ3663613.1"/>
    <property type="molecule type" value="Genomic_DNA"/>
</dbReference>
<accession>A0AA38ITA7</accession>
<dbReference type="Proteomes" id="UP001168821">
    <property type="component" value="Unassembled WGS sequence"/>
</dbReference>
<sequence>MHRRAICSWQHWQAIRQVFVTYCLPVLSASIKASERKGRRDLALSLPQIRAPTDGSVCVLFGMLILLCTRVKIQLTSTQPGTARTSRAGVSYIAIR</sequence>
<evidence type="ECO:0000313" key="1">
    <source>
        <dbReference type="EMBL" id="KAJ3663613.1"/>
    </source>
</evidence>
<reference evidence="1" key="1">
    <citation type="journal article" date="2023" name="G3 (Bethesda)">
        <title>Whole genome assemblies of Zophobas morio and Tenebrio molitor.</title>
        <authorList>
            <person name="Kaur S."/>
            <person name="Stinson S.A."/>
            <person name="diCenzo G.C."/>
        </authorList>
    </citation>
    <scope>NUCLEOTIDE SEQUENCE</scope>
    <source>
        <strain evidence="1">QUZm001</strain>
    </source>
</reference>
<protein>
    <submittedName>
        <fullName evidence="1">Uncharacterized protein</fullName>
    </submittedName>
</protein>
<comment type="caution">
    <text evidence="1">The sequence shown here is derived from an EMBL/GenBank/DDBJ whole genome shotgun (WGS) entry which is preliminary data.</text>
</comment>
<organism evidence="1 2">
    <name type="scientific">Zophobas morio</name>
    <dbReference type="NCBI Taxonomy" id="2755281"/>
    <lineage>
        <taxon>Eukaryota</taxon>
        <taxon>Metazoa</taxon>
        <taxon>Ecdysozoa</taxon>
        <taxon>Arthropoda</taxon>
        <taxon>Hexapoda</taxon>
        <taxon>Insecta</taxon>
        <taxon>Pterygota</taxon>
        <taxon>Neoptera</taxon>
        <taxon>Endopterygota</taxon>
        <taxon>Coleoptera</taxon>
        <taxon>Polyphaga</taxon>
        <taxon>Cucujiformia</taxon>
        <taxon>Tenebrionidae</taxon>
        <taxon>Zophobas</taxon>
    </lineage>
</organism>
<evidence type="ECO:0000313" key="2">
    <source>
        <dbReference type="Proteomes" id="UP001168821"/>
    </source>
</evidence>
<gene>
    <name evidence="1" type="ORF">Zmor_007860</name>
</gene>
<proteinExistence type="predicted"/>
<dbReference type="AlphaFoldDB" id="A0AA38ITA7"/>